<dbReference type="AlphaFoldDB" id="A0AAV5EP54"/>
<organism evidence="2 4">
    <name type="scientific">Eleusine coracana subsp. coracana</name>
    <dbReference type="NCBI Taxonomy" id="191504"/>
    <lineage>
        <taxon>Eukaryota</taxon>
        <taxon>Viridiplantae</taxon>
        <taxon>Streptophyta</taxon>
        <taxon>Embryophyta</taxon>
        <taxon>Tracheophyta</taxon>
        <taxon>Spermatophyta</taxon>
        <taxon>Magnoliopsida</taxon>
        <taxon>Liliopsida</taxon>
        <taxon>Poales</taxon>
        <taxon>Poaceae</taxon>
        <taxon>PACMAD clade</taxon>
        <taxon>Chloridoideae</taxon>
        <taxon>Cynodonteae</taxon>
        <taxon>Eleusininae</taxon>
        <taxon>Eleusine</taxon>
    </lineage>
</organism>
<dbReference type="EMBL" id="BQKI01000076">
    <property type="protein sequence ID" value="GJN24181.1"/>
    <property type="molecule type" value="Genomic_DNA"/>
</dbReference>
<reference evidence="2" key="1">
    <citation type="journal article" date="2018" name="DNA Res.">
        <title>Multiple hybrid de novo genome assembly of finger millet, an orphan allotetraploid crop.</title>
        <authorList>
            <person name="Hatakeyama M."/>
            <person name="Aluri S."/>
            <person name="Balachadran M.T."/>
            <person name="Sivarajan S.R."/>
            <person name="Patrignani A."/>
            <person name="Gruter S."/>
            <person name="Poveda L."/>
            <person name="Shimizu-Inatsugi R."/>
            <person name="Baeten J."/>
            <person name="Francoijs K.J."/>
            <person name="Nataraja K.N."/>
            <person name="Reddy Y.A.N."/>
            <person name="Phadnis S."/>
            <person name="Ravikumar R.L."/>
            <person name="Schlapbach R."/>
            <person name="Sreeman S.M."/>
            <person name="Shimizu K.K."/>
        </authorList>
    </citation>
    <scope>NUCLEOTIDE SEQUENCE</scope>
</reference>
<proteinExistence type="predicted"/>
<sequence>MKALRHALHSVTPVVWTTDVTSCLQAALWRRSALARRGASTSSEELWRERRPAREKLVSARRSDSLAYCVVPSGSAGYCAPGSASLTEPMKVSSPERPLNFATASAAGSGASSSEDDGS</sequence>
<evidence type="ECO:0000313" key="3">
    <source>
        <dbReference type="EMBL" id="GJN24181.1"/>
    </source>
</evidence>
<name>A0AAV5EP54_ELECO</name>
<accession>A0AAV5EP54</accession>
<reference evidence="2" key="2">
    <citation type="submission" date="2021-12" db="EMBL/GenBank/DDBJ databases">
        <title>Resequencing data analysis of finger millet.</title>
        <authorList>
            <person name="Hatakeyama M."/>
            <person name="Aluri S."/>
            <person name="Balachadran M.T."/>
            <person name="Sivarajan S.R."/>
            <person name="Poveda L."/>
            <person name="Shimizu-Inatsugi R."/>
            <person name="Schlapbach R."/>
            <person name="Sreeman S.M."/>
            <person name="Shimizu K.K."/>
        </authorList>
    </citation>
    <scope>NUCLEOTIDE SEQUENCE</scope>
</reference>
<gene>
    <name evidence="2" type="primary">gb11899</name>
    <name evidence="3" type="synonym">gb11909</name>
    <name evidence="2" type="ORF">PR202_gb11899</name>
    <name evidence="3" type="ORF">PR202_gb11909</name>
</gene>
<feature type="compositionally biased region" description="Low complexity" evidence="1">
    <location>
        <begin position="102"/>
        <end position="113"/>
    </location>
</feature>
<keyword evidence="4" id="KW-1185">Reference proteome</keyword>
<dbReference type="Proteomes" id="UP001054889">
    <property type="component" value="Unassembled WGS sequence"/>
</dbReference>
<feature type="region of interest" description="Disordered" evidence="1">
    <location>
        <begin position="82"/>
        <end position="119"/>
    </location>
</feature>
<comment type="caution">
    <text evidence="2">The sequence shown here is derived from an EMBL/GenBank/DDBJ whole genome shotgun (WGS) entry which is preliminary data.</text>
</comment>
<evidence type="ECO:0000256" key="1">
    <source>
        <dbReference type="SAM" id="MobiDB-lite"/>
    </source>
</evidence>
<evidence type="ECO:0000313" key="4">
    <source>
        <dbReference type="Proteomes" id="UP001054889"/>
    </source>
</evidence>
<evidence type="ECO:0000313" key="2">
    <source>
        <dbReference type="EMBL" id="GJN24173.1"/>
    </source>
</evidence>
<protein>
    <recommendedName>
        <fullName evidence="5">Secreted protein</fullName>
    </recommendedName>
</protein>
<evidence type="ECO:0008006" key="5">
    <source>
        <dbReference type="Google" id="ProtNLM"/>
    </source>
</evidence>
<dbReference type="EMBL" id="BQKI01000076">
    <property type="protein sequence ID" value="GJN24173.1"/>
    <property type="molecule type" value="Genomic_DNA"/>
</dbReference>